<sequence length="74" mass="8507">MGDTLLTHILPYMANTLPSKCSSCHVTLSVHHILLHCMRYREERRPLVQCPGHSLSLTQTALYWLANTGMWWAN</sequence>
<gene>
    <name evidence="1" type="ORF">E2C01_069185</name>
</gene>
<dbReference type="EMBL" id="VSRR010039754">
    <property type="protein sequence ID" value="MPC74809.1"/>
    <property type="molecule type" value="Genomic_DNA"/>
</dbReference>
<organism evidence="1 2">
    <name type="scientific">Portunus trituberculatus</name>
    <name type="common">Swimming crab</name>
    <name type="synonym">Neptunus trituberculatus</name>
    <dbReference type="NCBI Taxonomy" id="210409"/>
    <lineage>
        <taxon>Eukaryota</taxon>
        <taxon>Metazoa</taxon>
        <taxon>Ecdysozoa</taxon>
        <taxon>Arthropoda</taxon>
        <taxon>Crustacea</taxon>
        <taxon>Multicrustacea</taxon>
        <taxon>Malacostraca</taxon>
        <taxon>Eumalacostraca</taxon>
        <taxon>Eucarida</taxon>
        <taxon>Decapoda</taxon>
        <taxon>Pleocyemata</taxon>
        <taxon>Brachyura</taxon>
        <taxon>Eubrachyura</taxon>
        <taxon>Portunoidea</taxon>
        <taxon>Portunidae</taxon>
        <taxon>Portuninae</taxon>
        <taxon>Portunus</taxon>
    </lineage>
</organism>
<evidence type="ECO:0000313" key="2">
    <source>
        <dbReference type="Proteomes" id="UP000324222"/>
    </source>
</evidence>
<name>A0A5B7HYQ3_PORTR</name>
<reference evidence="1 2" key="1">
    <citation type="submission" date="2019-05" db="EMBL/GenBank/DDBJ databases">
        <title>Another draft genome of Portunus trituberculatus and its Hox gene families provides insights of decapod evolution.</title>
        <authorList>
            <person name="Jeong J.-H."/>
            <person name="Song I."/>
            <person name="Kim S."/>
            <person name="Choi T."/>
            <person name="Kim D."/>
            <person name="Ryu S."/>
            <person name="Kim W."/>
        </authorList>
    </citation>
    <scope>NUCLEOTIDE SEQUENCE [LARGE SCALE GENOMIC DNA]</scope>
    <source>
        <tissue evidence="1">Muscle</tissue>
    </source>
</reference>
<dbReference type="AlphaFoldDB" id="A0A5B7HYQ3"/>
<evidence type="ECO:0000313" key="1">
    <source>
        <dbReference type="EMBL" id="MPC74809.1"/>
    </source>
</evidence>
<dbReference type="Proteomes" id="UP000324222">
    <property type="component" value="Unassembled WGS sequence"/>
</dbReference>
<accession>A0A5B7HYQ3</accession>
<comment type="caution">
    <text evidence="1">The sequence shown here is derived from an EMBL/GenBank/DDBJ whole genome shotgun (WGS) entry which is preliminary data.</text>
</comment>
<proteinExistence type="predicted"/>
<protein>
    <submittedName>
        <fullName evidence="1">Uncharacterized protein</fullName>
    </submittedName>
</protein>
<keyword evidence="2" id="KW-1185">Reference proteome</keyword>